<dbReference type="InParanoid" id="A0A0C3HFB5"/>
<dbReference type="InterPro" id="IPR050977">
    <property type="entry name" value="Fungal_Meroterpenoid_Isomerase"/>
</dbReference>
<accession>A0A0C3HFB5</accession>
<dbReference type="PANTHER" id="PTHR39598">
    <property type="entry name" value="AUSTINOL SYNTHESIS PROTEIN F-RELATED"/>
    <property type="match status" value="1"/>
</dbReference>
<dbReference type="PANTHER" id="PTHR39598:SF1">
    <property type="entry name" value="AUSTINOID BIOSYNTHESIS CLUSTERS PROTEIN F-RELATED"/>
    <property type="match status" value="1"/>
</dbReference>
<gene>
    <name evidence="1" type="ORF">OIDMADRAFT_15958</name>
</gene>
<keyword evidence="2" id="KW-1185">Reference proteome</keyword>
<evidence type="ECO:0000313" key="1">
    <source>
        <dbReference type="EMBL" id="KIN06916.1"/>
    </source>
</evidence>
<dbReference type="HOGENOM" id="CLU_108113_2_0_1"/>
<dbReference type="Proteomes" id="UP000054321">
    <property type="component" value="Unassembled WGS sequence"/>
</dbReference>
<dbReference type="OrthoDB" id="3758478at2759"/>
<reference evidence="2" key="2">
    <citation type="submission" date="2015-01" db="EMBL/GenBank/DDBJ databases">
        <title>Evolutionary Origins and Diversification of the Mycorrhizal Mutualists.</title>
        <authorList>
            <consortium name="DOE Joint Genome Institute"/>
            <consortium name="Mycorrhizal Genomics Consortium"/>
            <person name="Kohler A."/>
            <person name="Kuo A."/>
            <person name="Nagy L.G."/>
            <person name="Floudas D."/>
            <person name="Copeland A."/>
            <person name="Barry K.W."/>
            <person name="Cichocki N."/>
            <person name="Veneault-Fourrey C."/>
            <person name="LaButti K."/>
            <person name="Lindquist E.A."/>
            <person name="Lipzen A."/>
            <person name="Lundell T."/>
            <person name="Morin E."/>
            <person name="Murat C."/>
            <person name="Riley R."/>
            <person name="Ohm R."/>
            <person name="Sun H."/>
            <person name="Tunlid A."/>
            <person name="Henrissat B."/>
            <person name="Grigoriev I.V."/>
            <person name="Hibbett D.S."/>
            <person name="Martin F."/>
        </authorList>
    </citation>
    <scope>NUCLEOTIDE SEQUENCE [LARGE SCALE GENOMIC DNA]</scope>
    <source>
        <strain evidence="2">Zn</strain>
    </source>
</reference>
<evidence type="ECO:0008006" key="3">
    <source>
        <dbReference type="Google" id="ProtNLM"/>
    </source>
</evidence>
<organism evidence="1 2">
    <name type="scientific">Oidiodendron maius (strain Zn)</name>
    <dbReference type="NCBI Taxonomy" id="913774"/>
    <lineage>
        <taxon>Eukaryota</taxon>
        <taxon>Fungi</taxon>
        <taxon>Dikarya</taxon>
        <taxon>Ascomycota</taxon>
        <taxon>Pezizomycotina</taxon>
        <taxon>Leotiomycetes</taxon>
        <taxon>Leotiomycetes incertae sedis</taxon>
        <taxon>Myxotrichaceae</taxon>
        <taxon>Oidiodendron</taxon>
    </lineage>
</organism>
<dbReference type="AlphaFoldDB" id="A0A0C3HFB5"/>
<dbReference type="STRING" id="913774.A0A0C3HFB5"/>
<name>A0A0C3HFB5_OIDMZ</name>
<dbReference type="SUPFAM" id="SSF54427">
    <property type="entry name" value="NTF2-like"/>
    <property type="match status" value="1"/>
</dbReference>
<dbReference type="Gene3D" id="3.10.450.50">
    <property type="match status" value="1"/>
</dbReference>
<dbReference type="InterPro" id="IPR032710">
    <property type="entry name" value="NTF2-like_dom_sf"/>
</dbReference>
<sequence length="161" mass="18011">MTSTRIKTALKLMDAVNKMDMATALSLRTPTCTHLFAPDSLGARPPLDNTAYTAQLSGFSSAVKEMPVTIKEIMEDEKQNRVIVWSTGLLRFQDIAKDEGLSDEQWEHRGEYIFILSMDESGEKIERVVEFVDSKAAENLRTLVARAKKNLEAKFPKASDA</sequence>
<proteinExistence type="predicted"/>
<reference evidence="1 2" key="1">
    <citation type="submission" date="2014-04" db="EMBL/GenBank/DDBJ databases">
        <authorList>
            <consortium name="DOE Joint Genome Institute"/>
            <person name="Kuo A."/>
            <person name="Martino E."/>
            <person name="Perotto S."/>
            <person name="Kohler A."/>
            <person name="Nagy L.G."/>
            <person name="Floudas D."/>
            <person name="Copeland A."/>
            <person name="Barry K.W."/>
            <person name="Cichocki N."/>
            <person name="Veneault-Fourrey C."/>
            <person name="LaButti K."/>
            <person name="Lindquist E.A."/>
            <person name="Lipzen A."/>
            <person name="Lundell T."/>
            <person name="Morin E."/>
            <person name="Murat C."/>
            <person name="Sun H."/>
            <person name="Tunlid A."/>
            <person name="Henrissat B."/>
            <person name="Grigoriev I.V."/>
            <person name="Hibbett D.S."/>
            <person name="Martin F."/>
            <person name="Nordberg H.P."/>
            <person name="Cantor M.N."/>
            <person name="Hua S.X."/>
        </authorList>
    </citation>
    <scope>NUCLEOTIDE SEQUENCE [LARGE SCALE GENOMIC DNA]</scope>
    <source>
        <strain evidence="1 2">Zn</strain>
    </source>
</reference>
<evidence type="ECO:0000313" key="2">
    <source>
        <dbReference type="Proteomes" id="UP000054321"/>
    </source>
</evidence>
<protein>
    <recommendedName>
        <fullName evidence="3">SnoaL-like domain-containing protein</fullName>
    </recommendedName>
</protein>
<dbReference type="EMBL" id="KN832870">
    <property type="protein sequence ID" value="KIN06916.1"/>
    <property type="molecule type" value="Genomic_DNA"/>
</dbReference>